<comment type="subcellular location">
    <subcellularLocation>
        <location evidence="1 5">Cytoplasm</location>
    </subcellularLocation>
</comment>
<evidence type="ECO:0000256" key="1">
    <source>
        <dbReference type="ARBA" id="ARBA00004496"/>
    </source>
</evidence>
<dbReference type="InterPro" id="IPR002661">
    <property type="entry name" value="Ribosome_recyc_fac"/>
</dbReference>
<dbReference type="AlphaFoldDB" id="A0A143YH25"/>
<evidence type="ECO:0000256" key="2">
    <source>
        <dbReference type="ARBA" id="ARBA00005912"/>
    </source>
</evidence>
<dbReference type="STRING" id="140314.SAMN04488076_105142"/>
<feature type="coiled-coil region" evidence="6">
    <location>
        <begin position="126"/>
        <end position="167"/>
    </location>
</feature>
<dbReference type="PANTHER" id="PTHR20982">
    <property type="entry name" value="RIBOSOME RECYCLING FACTOR"/>
    <property type="match status" value="1"/>
</dbReference>
<evidence type="ECO:0000256" key="4">
    <source>
        <dbReference type="ARBA" id="ARBA00022917"/>
    </source>
</evidence>
<dbReference type="InterPro" id="IPR036191">
    <property type="entry name" value="RRF_sf"/>
</dbReference>
<dbReference type="Pfam" id="PF01765">
    <property type="entry name" value="RRF"/>
    <property type="match status" value="1"/>
</dbReference>
<dbReference type="FunFam" id="1.10.132.20:FF:000001">
    <property type="entry name" value="Ribosome-recycling factor"/>
    <property type="match status" value="1"/>
</dbReference>
<sequence>MMVKAILDNATDRMKKTEAALLRELGSIRAGRANASLLDRIQVEYYGALTPVNQLASVTIPEARMLMVTPYDKSSIGNIEKAIYQSDLGINPSSDGNVIRLVIPALTEERRKELAKQIGKDSEGAKVSIRNIRRDAIEELKKAEKNKEITEDELRTYEKQVQDLTDKSSKEIDKIAAEKEKEILDK</sequence>
<evidence type="ECO:0000313" key="9">
    <source>
        <dbReference type="Proteomes" id="UP000242754"/>
    </source>
</evidence>
<dbReference type="HAMAP" id="MF_00040">
    <property type="entry name" value="RRF"/>
    <property type="match status" value="1"/>
</dbReference>
<evidence type="ECO:0000313" key="8">
    <source>
        <dbReference type="EMBL" id="CZQ86835.1"/>
    </source>
</evidence>
<evidence type="ECO:0000256" key="5">
    <source>
        <dbReference type="HAMAP-Rule" id="MF_00040"/>
    </source>
</evidence>
<comment type="similarity">
    <text evidence="2 5">Belongs to the RRF family.</text>
</comment>
<dbReference type="GO" id="GO:0005737">
    <property type="term" value="C:cytoplasm"/>
    <property type="evidence" value="ECO:0007669"/>
    <property type="project" value="UniProtKB-SubCell"/>
</dbReference>
<dbReference type="Proteomes" id="UP000242754">
    <property type="component" value="Unassembled WGS sequence"/>
</dbReference>
<name>A0A143YH25_9LACT</name>
<comment type="function">
    <text evidence="5">Responsible for the release of ribosomes from messenger RNA at the termination of protein biosynthesis. May increase the efficiency of translation by recycling ribosomes from one round of translation to another.</text>
</comment>
<gene>
    <name evidence="5" type="primary">frr</name>
    <name evidence="8" type="ORF">Tpal_818</name>
</gene>
<keyword evidence="4 5" id="KW-0648">Protein biosynthesis</keyword>
<protein>
    <recommendedName>
        <fullName evidence="5">Ribosome-recycling factor</fullName>
        <shortName evidence="5">RRF</shortName>
    </recommendedName>
    <alternativeName>
        <fullName evidence="5">Ribosome-releasing factor</fullName>
    </alternativeName>
</protein>
<evidence type="ECO:0000256" key="3">
    <source>
        <dbReference type="ARBA" id="ARBA00022490"/>
    </source>
</evidence>
<reference evidence="8 9" key="1">
    <citation type="submission" date="2016-02" db="EMBL/GenBank/DDBJ databases">
        <authorList>
            <person name="Wen L."/>
            <person name="He K."/>
            <person name="Yang H."/>
        </authorList>
    </citation>
    <scope>NUCLEOTIDE SEQUENCE [LARGE SCALE GENOMIC DNA]</scope>
    <source>
        <strain evidence="8">Trichococcus palustris</strain>
    </source>
</reference>
<dbReference type="GO" id="GO:0043023">
    <property type="term" value="F:ribosomal large subunit binding"/>
    <property type="evidence" value="ECO:0007669"/>
    <property type="project" value="TreeGrafter"/>
</dbReference>
<dbReference type="NCBIfam" id="TIGR00496">
    <property type="entry name" value="frr"/>
    <property type="match status" value="1"/>
</dbReference>
<dbReference type="Gene3D" id="3.30.1360.40">
    <property type="match status" value="1"/>
</dbReference>
<proteinExistence type="inferred from homology"/>
<keyword evidence="3 5" id="KW-0963">Cytoplasm</keyword>
<keyword evidence="9" id="KW-1185">Reference proteome</keyword>
<evidence type="ECO:0000259" key="7">
    <source>
        <dbReference type="Pfam" id="PF01765"/>
    </source>
</evidence>
<accession>A0A143YH25</accession>
<dbReference type="Gene3D" id="1.10.132.20">
    <property type="entry name" value="Ribosome-recycling factor"/>
    <property type="match status" value="1"/>
</dbReference>
<organism evidence="8 9">
    <name type="scientific">Trichococcus palustris</name>
    <dbReference type="NCBI Taxonomy" id="140314"/>
    <lineage>
        <taxon>Bacteria</taxon>
        <taxon>Bacillati</taxon>
        <taxon>Bacillota</taxon>
        <taxon>Bacilli</taxon>
        <taxon>Lactobacillales</taxon>
        <taxon>Carnobacteriaceae</taxon>
        <taxon>Trichococcus</taxon>
    </lineage>
</organism>
<keyword evidence="6" id="KW-0175">Coiled coil</keyword>
<dbReference type="InterPro" id="IPR023584">
    <property type="entry name" value="Ribosome_recyc_fac_dom"/>
</dbReference>
<dbReference type="FunFam" id="3.30.1360.40:FF:000001">
    <property type="entry name" value="Ribosome-recycling factor"/>
    <property type="match status" value="1"/>
</dbReference>
<dbReference type="PANTHER" id="PTHR20982:SF3">
    <property type="entry name" value="MITOCHONDRIAL RIBOSOME RECYCLING FACTOR PSEUDO 1"/>
    <property type="match status" value="1"/>
</dbReference>
<evidence type="ECO:0000256" key="6">
    <source>
        <dbReference type="SAM" id="Coils"/>
    </source>
</evidence>
<dbReference type="CDD" id="cd00520">
    <property type="entry name" value="RRF"/>
    <property type="match status" value="1"/>
</dbReference>
<dbReference type="EMBL" id="FJNE01000002">
    <property type="protein sequence ID" value="CZQ86835.1"/>
    <property type="molecule type" value="Genomic_DNA"/>
</dbReference>
<dbReference type="GO" id="GO:0006415">
    <property type="term" value="P:translational termination"/>
    <property type="evidence" value="ECO:0007669"/>
    <property type="project" value="UniProtKB-UniRule"/>
</dbReference>
<feature type="domain" description="Ribosome recycling factor" evidence="7">
    <location>
        <begin position="23"/>
        <end position="184"/>
    </location>
</feature>
<dbReference type="SUPFAM" id="SSF55194">
    <property type="entry name" value="Ribosome recycling factor, RRF"/>
    <property type="match status" value="1"/>
</dbReference>